<dbReference type="EMBL" id="VLXZ01000022">
    <property type="protein sequence ID" value="TSB44668.1"/>
    <property type="molecule type" value="Genomic_DNA"/>
</dbReference>
<dbReference type="RefSeq" id="WP_143850664.1">
    <property type="nucleotide sequence ID" value="NZ_VLXZ01000022.1"/>
</dbReference>
<gene>
    <name evidence="1" type="ORF">FN960_20130</name>
</gene>
<dbReference type="OrthoDB" id="1410448at2"/>
<comment type="caution">
    <text evidence="1">The sequence shown here is derived from an EMBL/GenBank/DDBJ whole genome shotgun (WGS) entry which is preliminary data.</text>
</comment>
<accession>A0A553ZT72</accession>
<name>A0A553ZT72_9BACI</name>
<sequence length="639" mass="75859">MQLDHFNKDPLYSKALEYWCEAWKIFSKKVENGTLGIDIVNIRTILLDIINEYELNKFESDNNRKVYLNLIDNLISKKHMKLYRDELLILKNRLEKKDSQSVYVIAKELTRKIAEENFAQMIFDDLLVIFKKKLFSKKDRIKIKNLTKDIIVDLVTSGRNVEDIKDLLTDIFQTYGVFEKKIVIFFKFTPSDLSPEQAKEYNDNLTLKDRLELLRENLLVEKSAYLFIFPVWGMIASHLKDENYTLFGFDVYDPLRENKLPINDFADETFNTEKEMDDVDKFKNDSRCNVIIQVDAISINVAYEKAEEKYSILLSLLNLKFANKRKEFFWNGEYIGRKKVDTESGGLRMPFNLHRDEKVFRRKLSKGNPIHFSADKFREMKNYSDVIDTLEKRNMFIESNTIINVIQLMSKSTWETEENKLLNYWICIESLANISKKNNESKFTFIKETISNMYFLWEKFGPIHDLFLLTEHYARSSYNNDESINIPDEFLENVYIFKARSEDSTVSLVKFYKRMKELSSYTTKESFLDSIEDTLNFYQDNKKALQILLSKKDEVKLTIDYIYKSRNQIVHNGYVAKNLIPYLVHSAEGYARSLFQRIIDVYLEDEFDLQNYFVKEKYEGDLLEKKLTNKDYYEIGLEE</sequence>
<evidence type="ECO:0000313" key="1">
    <source>
        <dbReference type="EMBL" id="TSB44668.1"/>
    </source>
</evidence>
<keyword evidence="2" id="KW-1185">Reference proteome</keyword>
<proteinExistence type="predicted"/>
<organism evidence="1 2">
    <name type="scientific">Alkalicoccobacillus porphyridii</name>
    <dbReference type="NCBI Taxonomy" id="2597270"/>
    <lineage>
        <taxon>Bacteria</taxon>
        <taxon>Bacillati</taxon>
        <taxon>Bacillota</taxon>
        <taxon>Bacilli</taxon>
        <taxon>Bacillales</taxon>
        <taxon>Bacillaceae</taxon>
        <taxon>Alkalicoccobacillus</taxon>
    </lineage>
</organism>
<protein>
    <submittedName>
        <fullName evidence="1">Uncharacterized protein</fullName>
    </submittedName>
</protein>
<dbReference type="Proteomes" id="UP000318521">
    <property type="component" value="Unassembled WGS sequence"/>
</dbReference>
<reference evidence="1 2" key="1">
    <citation type="submission" date="2019-07" db="EMBL/GenBank/DDBJ databases">
        <authorList>
            <person name="Park Y.J."/>
            <person name="Jeong S.E."/>
            <person name="Jung H.S."/>
        </authorList>
    </citation>
    <scope>NUCLEOTIDE SEQUENCE [LARGE SCALE GENOMIC DNA]</scope>
    <source>
        <strain evidence="2">P16(2019)</strain>
    </source>
</reference>
<evidence type="ECO:0000313" key="2">
    <source>
        <dbReference type="Proteomes" id="UP000318521"/>
    </source>
</evidence>
<dbReference type="AlphaFoldDB" id="A0A553ZT72"/>